<comment type="caution">
    <text evidence="1">The sequence shown here is derived from an EMBL/GenBank/DDBJ whole genome shotgun (WGS) entry which is preliminary data.</text>
</comment>
<dbReference type="AlphaFoldDB" id="A0A3L6DNK3"/>
<protein>
    <submittedName>
        <fullName evidence="1">Uncharacterized protein</fullName>
    </submittedName>
</protein>
<evidence type="ECO:0000313" key="1">
    <source>
        <dbReference type="EMBL" id="PWZ10175.1"/>
    </source>
</evidence>
<sequence length="30" mass="3677">MEIKSIRQHKNLGDVWFLRTNFWSLPYLAI</sequence>
<proteinExistence type="predicted"/>
<reference evidence="1" key="1">
    <citation type="journal article" date="2018" name="Nat. Genet.">
        <title>Extensive intraspecific gene order and gene structural variations between Mo17 and other maize genomes.</title>
        <authorList>
            <person name="Sun S."/>
            <person name="Zhou Y."/>
            <person name="Chen J."/>
            <person name="Shi J."/>
            <person name="Zhao H."/>
            <person name="Zhao H."/>
            <person name="Song W."/>
            <person name="Zhang M."/>
            <person name="Cui Y."/>
            <person name="Dong X."/>
            <person name="Liu H."/>
            <person name="Ma X."/>
            <person name="Jiao Y."/>
            <person name="Wang B."/>
            <person name="Wei X."/>
            <person name="Stein J.C."/>
            <person name="Glaubitz J.C."/>
            <person name="Lu F."/>
            <person name="Yu G."/>
            <person name="Liang C."/>
            <person name="Fengler K."/>
            <person name="Li B."/>
            <person name="Rafalski A."/>
            <person name="Schnable P.S."/>
            <person name="Ware D.H."/>
            <person name="Buckler E.S."/>
            <person name="Lai J."/>
        </authorList>
    </citation>
    <scope>NUCLEOTIDE SEQUENCE [LARGE SCALE GENOMIC DNA]</scope>
    <source>
        <tissue evidence="1">Seedling</tissue>
    </source>
</reference>
<name>A0A3L6DNK3_MAIZE</name>
<organism evidence="1">
    <name type="scientific">Zea mays</name>
    <name type="common">Maize</name>
    <dbReference type="NCBI Taxonomy" id="4577"/>
    <lineage>
        <taxon>Eukaryota</taxon>
        <taxon>Viridiplantae</taxon>
        <taxon>Streptophyta</taxon>
        <taxon>Embryophyta</taxon>
        <taxon>Tracheophyta</taxon>
        <taxon>Spermatophyta</taxon>
        <taxon>Magnoliopsida</taxon>
        <taxon>Liliopsida</taxon>
        <taxon>Poales</taxon>
        <taxon>Poaceae</taxon>
        <taxon>PACMAD clade</taxon>
        <taxon>Panicoideae</taxon>
        <taxon>Andropogonodae</taxon>
        <taxon>Andropogoneae</taxon>
        <taxon>Tripsacinae</taxon>
        <taxon>Zea</taxon>
    </lineage>
</organism>
<accession>A0A3L6DNK3</accession>
<dbReference type="EMBL" id="NCVQ01000009">
    <property type="protein sequence ID" value="PWZ10175.1"/>
    <property type="molecule type" value="Genomic_DNA"/>
</dbReference>
<dbReference type="Proteomes" id="UP000251960">
    <property type="component" value="Chromosome 8"/>
</dbReference>
<gene>
    <name evidence="1" type="ORF">Zm00014a_042056</name>
</gene>